<dbReference type="PANTHER" id="PTHR47027:SF25">
    <property type="entry name" value="REVERSE TRANSCRIPTASE DOMAIN-CONTAINING PROTEIN"/>
    <property type="match status" value="1"/>
</dbReference>
<dbReference type="InterPro" id="IPR043128">
    <property type="entry name" value="Rev_trsase/Diguanyl_cyclase"/>
</dbReference>
<protein>
    <recommendedName>
        <fullName evidence="1">Reverse transcriptase domain-containing protein</fullName>
    </recommendedName>
</protein>
<dbReference type="STRING" id="188477.A0A3S1BG01"/>
<gene>
    <name evidence="2" type="ORF">EGW08_004811</name>
</gene>
<dbReference type="OrthoDB" id="10070415at2759"/>
<keyword evidence="3" id="KW-1185">Reference proteome</keyword>
<dbReference type="Pfam" id="PF00078">
    <property type="entry name" value="RVT_1"/>
    <property type="match status" value="1"/>
</dbReference>
<dbReference type="PROSITE" id="PS50878">
    <property type="entry name" value="RT_POL"/>
    <property type="match status" value="1"/>
</dbReference>
<dbReference type="SUPFAM" id="SSF56672">
    <property type="entry name" value="DNA/RNA polymerases"/>
    <property type="match status" value="1"/>
</dbReference>
<dbReference type="AlphaFoldDB" id="A0A3S1BG01"/>
<feature type="domain" description="Reverse transcriptase" evidence="1">
    <location>
        <begin position="49"/>
        <end position="319"/>
    </location>
</feature>
<evidence type="ECO:0000259" key="1">
    <source>
        <dbReference type="PROSITE" id="PS50878"/>
    </source>
</evidence>
<organism evidence="2 3">
    <name type="scientific">Elysia chlorotica</name>
    <name type="common">Eastern emerald elysia</name>
    <name type="synonym">Sea slug</name>
    <dbReference type="NCBI Taxonomy" id="188477"/>
    <lineage>
        <taxon>Eukaryota</taxon>
        <taxon>Metazoa</taxon>
        <taxon>Spiralia</taxon>
        <taxon>Lophotrochozoa</taxon>
        <taxon>Mollusca</taxon>
        <taxon>Gastropoda</taxon>
        <taxon>Heterobranchia</taxon>
        <taxon>Euthyneura</taxon>
        <taxon>Panpulmonata</taxon>
        <taxon>Sacoglossa</taxon>
        <taxon>Placobranchoidea</taxon>
        <taxon>Plakobranchidae</taxon>
        <taxon>Elysia</taxon>
    </lineage>
</organism>
<reference evidence="2 3" key="1">
    <citation type="submission" date="2019-01" db="EMBL/GenBank/DDBJ databases">
        <title>A draft genome assembly of the solar-powered sea slug Elysia chlorotica.</title>
        <authorList>
            <person name="Cai H."/>
            <person name="Li Q."/>
            <person name="Fang X."/>
            <person name="Li J."/>
            <person name="Curtis N.E."/>
            <person name="Altenburger A."/>
            <person name="Shibata T."/>
            <person name="Feng M."/>
            <person name="Maeda T."/>
            <person name="Schwartz J.A."/>
            <person name="Shigenobu S."/>
            <person name="Lundholm N."/>
            <person name="Nishiyama T."/>
            <person name="Yang H."/>
            <person name="Hasebe M."/>
            <person name="Li S."/>
            <person name="Pierce S.K."/>
            <person name="Wang J."/>
        </authorList>
    </citation>
    <scope>NUCLEOTIDE SEQUENCE [LARGE SCALE GENOMIC DNA]</scope>
    <source>
        <strain evidence="2">EC2010</strain>
        <tissue evidence="2">Whole organism of an adult</tissue>
    </source>
</reference>
<dbReference type="Gene3D" id="3.30.70.270">
    <property type="match status" value="1"/>
</dbReference>
<name>A0A3S1BG01_ELYCH</name>
<dbReference type="Proteomes" id="UP000271974">
    <property type="component" value="Unassembled WGS sequence"/>
</dbReference>
<evidence type="ECO:0000313" key="2">
    <source>
        <dbReference type="EMBL" id="RUS87436.1"/>
    </source>
</evidence>
<sequence>MATSMHQCSELTLDAGLPGKAAGPDGIPPEALKANIQTSTEMLHPLLNKIWEQECVPEDWKKGYLVKLPKKGDLSSCNNWRGIMLLSIPGKVLTRIMLERLKTALDKKLRKEQEGFRQERSCTDQIATLRIIIEQSLEWQSPLYTVFVDFQKAFDSVDREIIWKLMHYYGIPTKFITIIQTLYEDATCQVIHDGKLTEPFNVQTGVRQGCLLSPTIFLIVIDWVMRQATKNQRTGIQWTLMRQLEDLDFADDISLLSHKLDDAQKKLCRVAEEAEKTGLQINISKTEVMRVNSKQQNPIRLHEEDIKEANKFTYLGSIVNKDGGSDEDIKCRIIKARQAFITLRQIWKSKTL</sequence>
<evidence type="ECO:0000313" key="3">
    <source>
        <dbReference type="Proteomes" id="UP000271974"/>
    </source>
</evidence>
<accession>A0A3S1BG01</accession>
<comment type="caution">
    <text evidence="2">The sequence shown here is derived from an EMBL/GenBank/DDBJ whole genome shotgun (WGS) entry which is preliminary data.</text>
</comment>
<dbReference type="InterPro" id="IPR043502">
    <property type="entry name" value="DNA/RNA_pol_sf"/>
</dbReference>
<dbReference type="CDD" id="cd01650">
    <property type="entry name" value="RT_nLTR_like"/>
    <property type="match status" value="1"/>
</dbReference>
<dbReference type="InterPro" id="IPR000477">
    <property type="entry name" value="RT_dom"/>
</dbReference>
<proteinExistence type="predicted"/>
<dbReference type="PANTHER" id="PTHR47027">
    <property type="entry name" value="REVERSE TRANSCRIPTASE DOMAIN-CONTAINING PROTEIN"/>
    <property type="match status" value="1"/>
</dbReference>
<dbReference type="EMBL" id="RQTK01000111">
    <property type="protein sequence ID" value="RUS87436.1"/>
    <property type="molecule type" value="Genomic_DNA"/>
</dbReference>